<organism evidence="1 2">
    <name type="scientific">Meganyctiphanes norvegica</name>
    <name type="common">Northern krill</name>
    <name type="synonym">Thysanopoda norvegica</name>
    <dbReference type="NCBI Taxonomy" id="48144"/>
    <lineage>
        <taxon>Eukaryota</taxon>
        <taxon>Metazoa</taxon>
        <taxon>Ecdysozoa</taxon>
        <taxon>Arthropoda</taxon>
        <taxon>Crustacea</taxon>
        <taxon>Multicrustacea</taxon>
        <taxon>Malacostraca</taxon>
        <taxon>Eumalacostraca</taxon>
        <taxon>Eucarida</taxon>
        <taxon>Euphausiacea</taxon>
        <taxon>Euphausiidae</taxon>
        <taxon>Meganyctiphanes</taxon>
    </lineage>
</organism>
<accession>A0AAV2PU59</accession>
<evidence type="ECO:0008006" key="3">
    <source>
        <dbReference type="Google" id="ProtNLM"/>
    </source>
</evidence>
<dbReference type="AlphaFoldDB" id="A0AAV2PU59"/>
<keyword evidence="2" id="KW-1185">Reference proteome</keyword>
<dbReference type="Proteomes" id="UP001497623">
    <property type="component" value="Unassembled WGS sequence"/>
</dbReference>
<comment type="caution">
    <text evidence="1">The sequence shown here is derived from an EMBL/GenBank/DDBJ whole genome shotgun (WGS) entry which is preliminary data.</text>
</comment>
<protein>
    <recommendedName>
        <fullName evidence="3">HTH psq-type domain-containing protein</fullName>
    </recommendedName>
</protein>
<reference evidence="1 2" key="1">
    <citation type="submission" date="2024-05" db="EMBL/GenBank/DDBJ databases">
        <authorList>
            <person name="Wallberg A."/>
        </authorList>
    </citation>
    <scope>NUCLEOTIDE SEQUENCE [LARGE SCALE GENOMIC DNA]</scope>
</reference>
<evidence type="ECO:0000313" key="2">
    <source>
        <dbReference type="Proteomes" id="UP001497623"/>
    </source>
</evidence>
<gene>
    <name evidence="1" type="ORF">MNOR_LOCUS3550</name>
</gene>
<name>A0AAV2PU59_MEGNR</name>
<dbReference type="EMBL" id="CAXKWB010001226">
    <property type="protein sequence ID" value="CAL4063695.1"/>
    <property type="molecule type" value="Genomic_DNA"/>
</dbReference>
<proteinExistence type="predicted"/>
<evidence type="ECO:0000313" key="1">
    <source>
        <dbReference type="EMBL" id="CAL4063695.1"/>
    </source>
</evidence>
<sequence length="156" mass="17717">MERTEKDKVKRMANEDCIPALPKKKMRNNNITPALKQQVIDLKDQGHTGKQISEQFNLANTAVSKMCSSKGRKYTEAALMTTSELKQKKISNFFTSDHTRETPHHTDDLDCDFEGFHKNYSHTISKPSMSGEITNLDYSSYGCSMDSLMTTSELKQ</sequence>